<evidence type="ECO:0000256" key="4">
    <source>
        <dbReference type="ARBA" id="ARBA00022801"/>
    </source>
</evidence>
<organism evidence="9 10">
    <name type="scientific">OM182 bacterium</name>
    <dbReference type="NCBI Taxonomy" id="2510334"/>
    <lineage>
        <taxon>Bacteria</taxon>
        <taxon>Pseudomonadati</taxon>
        <taxon>Pseudomonadota</taxon>
        <taxon>Gammaproteobacteria</taxon>
        <taxon>OMG group</taxon>
        <taxon>OM182 clade</taxon>
    </lineage>
</organism>
<dbReference type="GO" id="GO:0046872">
    <property type="term" value="F:metal ion binding"/>
    <property type="evidence" value="ECO:0007669"/>
    <property type="project" value="UniProtKB-KW"/>
</dbReference>
<feature type="domain" description="Uracil-DNA glycosylase-like" evidence="8">
    <location>
        <begin position="16"/>
        <end position="169"/>
    </location>
</feature>
<dbReference type="PANTHER" id="PTHR33693">
    <property type="entry name" value="TYPE-5 URACIL-DNA GLYCOSYLASE"/>
    <property type="match status" value="1"/>
</dbReference>
<reference evidence="9 10" key="1">
    <citation type="submission" date="2019-02" db="EMBL/GenBank/DDBJ databases">
        <title>Prokaryotic population dynamics and viral predation in marine succession experiment using metagenomics: the confinement effect.</title>
        <authorList>
            <person name="Haro-Moreno J.M."/>
            <person name="Rodriguez-Valera F."/>
            <person name="Lopez-Perez M."/>
        </authorList>
    </citation>
    <scope>NUCLEOTIDE SEQUENCE [LARGE SCALE GENOMIC DNA]</scope>
    <source>
        <strain evidence="9">MED-G157</strain>
    </source>
</reference>
<dbReference type="Gene3D" id="3.40.470.10">
    <property type="entry name" value="Uracil-DNA glycosylase-like domain"/>
    <property type="match status" value="1"/>
</dbReference>
<dbReference type="SUPFAM" id="SSF52141">
    <property type="entry name" value="Uracil-DNA glycosylase-like"/>
    <property type="match status" value="1"/>
</dbReference>
<dbReference type="GO" id="GO:0051539">
    <property type="term" value="F:4 iron, 4 sulfur cluster binding"/>
    <property type="evidence" value="ECO:0007669"/>
    <property type="project" value="UniProtKB-KW"/>
</dbReference>
<gene>
    <name evidence="9" type="ORF">EVA68_08700</name>
</gene>
<sequence length="189" mass="20818">MRLRDSHPDYWNRPVAASGSPEAPLAIVGLAPGMHGANRTGVPFRGDASGKLLFATLEKLSLTKFVMITNAVKCLPISNKPNGMEIDNCQVYLKRELLPQVGNTVILALGRVAHIAVLKAFDLQLSRFKFAHGAQHRVGESRLLVDSFHCSRYNIHTKRLTTTMFEQVVSHAATIAGIKLTKRITSDNF</sequence>
<dbReference type="SMART" id="SM00986">
    <property type="entry name" value="UDG"/>
    <property type="match status" value="1"/>
</dbReference>
<keyword evidence="1" id="KW-0004">4Fe-4S</keyword>
<evidence type="ECO:0000256" key="5">
    <source>
        <dbReference type="ARBA" id="ARBA00023004"/>
    </source>
</evidence>
<dbReference type="PANTHER" id="PTHR33693:SF3">
    <property type="entry name" value="TYPE-5 URACIL-DNA GLYCOSYLASE"/>
    <property type="match status" value="1"/>
</dbReference>
<keyword evidence="4" id="KW-0378">Hydrolase</keyword>
<evidence type="ECO:0000256" key="6">
    <source>
        <dbReference type="ARBA" id="ARBA00023014"/>
    </source>
</evidence>
<dbReference type="InterPro" id="IPR051536">
    <property type="entry name" value="UDG_Type-4/5"/>
</dbReference>
<evidence type="ECO:0000256" key="3">
    <source>
        <dbReference type="ARBA" id="ARBA00022763"/>
    </source>
</evidence>
<keyword evidence="3" id="KW-0227">DNA damage</keyword>
<evidence type="ECO:0000256" key="2">
    <source>
        <dbReference type="ARBA" id="ARBA00022723"/>
    </source>
</evidence>
<dbReference type="GO" id="GO:0006281">
    <property type="term" value="P:DNA repair"/>
    <property type="evidence" value="ECO:0007669"/>
    <property type="project" value="UniProtKB-KW"/>
</dbReference>
<evidence type="ECO:0000256" key="1">
    <source>
        <dbReference type="ARBA" id="ARBA00022485"/>
    </source>
</evidence>
<dbReference type="AlphaFoldDB" id="A0A520RWT1"/>
<keyword evidence="2" id="KW-0479">Metal-binding</keyword>
<dbReference type="Proteomes" id="UP000316199">
    <property type="component" value="Unassembled WGS sequence"/>
</dbReference>
<dbReference type="Pfam" id="PF03167">
    <property type="entry name" value="UDG"/>
    <property type="match status" value="1"/>
</dbReference>
<proteinExistence type="predicted"/>
<dbReference type="SMART" id="SM00987">
    <property type="entry name" value="UreE_C"/>
    <property type="match status" value="1"/>
</dbReference>
<protein>
    <submittedName>
        <fullName evidence="9">Uracil-DNA glycosylase</fullName>
    </submittedName>
</protein>
<evidence type="ECO:0000256" key="7">
    <source>
        <dbReference type="ARBA" id="ARBA00023204"/>
    </source>
</evidence>
<name>A0A520RWT1_9GAMM</name>
<accession>A0A520RWT1</accession>
<keyword evidence="7" id="KW-0234">DNA repair</keyword>
<evidence type="ECO:0000313" key="9">
    <source>
        <dbReference type="EMBL" id="RZO74648.1"/>
    </source>
</evidence>
<comment type="caution">
    <text evidence="9">The sequence shown here is derived from an EMBL/GenBank/DDBJ whole genome shotgun (WGS) entry which is preliminary data.</text>
</comment>
<dbReference type="InterPro" id="IPR005122">
    <property type="entry name" value="Uracil-DNA_glycosylase-like"/>
</dbReference>
<dbReference type="InterPro" id="IPR036895">
    <property type="entry name" value="Uracil-DNA_glycosylase-like_sf"/>
</dbReference>
<dbReference type="EMBL" id="SHAG01000069">
    <property type="protein sequence ID" value="RZO74648.1"/>
    <property type="molecule type" value="Genomic_DNA"/>
</dbReference>
<dbReference type="GO" id="GO:0097506">
    <property type="term" value="F:deaminated base DNA N-glycosylase activity"/>
    <property type="evidence" value="ECO:0007669"/>
    <property type="project" value="UniProtKB-ARBA"/>
</dbReference>
<keyword evidence="6" id="KW-0411">Iron-sulfur</keyword>
<evidence type="ECO:0000313" key="10">
    <source>
        <dbReference type="Proteomes" id="UP000316199"/>
    </source>
</evidence>
<keyword evidence="5" id="KW-0408">Iron</keyword>
<evidence type="ECO:0000259" key="8">
    <source>
        <dbReference type="SMART" id="SM00986"/>
    </source>
</evidence>